<feature type="compositionally biased region" description="Acidic residues" evidence="1">
    <location>
        <begin position="199"/>
        <end position="212"/>
    </location>
</feature>
<proteinExistence type="predicted"/>
<sequence>MGTLNIEDIKKLLDDQTDHLRENFKKEIGTLRTDVKKRDEKISFLEKRSLFLERKIRKNNIIIFGLNINENNIVRETIEKLNQLLELNFSLSDINNIYQLGKHEKAPIIVEFISYLKKIEIFQNVEKLKSLKGANISLSNDLCEIDRKNHKILRKHYKIAKEKNLQTKIQGFRIEIENKWYTVDELEESYSESDVSNEGTDDEEMEEEDESDIEKLRKNGMRQIAPNSDQQPSISRKNKIGDNLQTAQKRKKTIDSSPPIRSLRRKKKK</sequence>
<accession>A0A9P0GAP1</accession>
<feature type="compositionally biased region" description="Polar residues" evidence="1">
    <location>
        <begin position="225"/>
        <end position="235"/>
    </location>
</feature>
<evidence type="ECO:0000256" key="1">
    <source>
        <dbReference type="SAM" id="MobiDB-lite"/>
    </source>
</evidence>
<dbReference type="OrthoDB" id="6780253at2759"/>
<dbReference type="AlphaFoldDB" id="A0A9P0GAP1"/>
<dbReference type="EMBL" id="OV651814">
    <property type="protein sequence ID" value="CAH1106218.1"/>
    <property type="molecule type" value="Genomic_DNA"/>
</dbReference>
<keyword evidence="3" id="KW-1185">Reference proteome</keyword>
<dbReference type="Proteomes" id="UP001153636">
    <property type="component" value="Chromosome 2"/>
</dbReference>
<protein>
    <submittedName>
        <fullName evidence="2">Uncharacterized protein</fullName>
    </submittedName>
</protein>
<evidence type="ECO:0000313" key="3">
    <source>
        <dbReference type="Proteomes" id="UP001153636"/>
    </source>
</evidence>
<evidence type="ECO:0000313" key="2">
    <source>
        <dbReference type="EMBL" id="CAH1106218.1"/>
    </source>
</evidence>
<name>A0A9P0GAP1_9CUCU</name>
<reference evidence="2" key="1">
    <citation type="submission" date="2022-01" db="EMBL/GenBank/DDBJ databases">
        <authorList>
            <person name="King R."/>
        </authorList>
    </citation>
    <scope>NUCLEOTIDE SEQUENCE</scope>
</reference>
<organism evidence="2 3">
    <name type="scientific">Psylliodes chrysocephalus</name>
    <dbReference type="NCBI Taxonomy" id="3402493"/>
    <lineage>
        <taxon>Eukaryota</taxon>
        <taxon>Metazoa</taxon>
        <taxon>Ecdysozoa</taxon>
        <taxon>Arthropoda</taxon>
        <taxon>Hexapoda</taxon>
        <taxon>Insecta</taxon>
        <taxon>Pterygota</taxon>
        <taxon>Neoptera</taxon>
        <taxon>Endopterygota</taxon>
        <taxon>Coleoptera</taxon>
        <taxon>Polyphaga</taxon>
        <taxon>Cucujiformia</taxon>
        <taxon>Chrysomeloidea</taxon>
        <taxon>Chrysomelidae</taxon>
        <taxon>Galerucinae</taxon>
        <taxon>Alticini</taxon>
        <taxon>Psylliodes</taxon>
    </lineage>
</organism>
<gene>
    <name evidence="2" type="ORF">PSYICH_LOCUS6489</name>
</gene>
<feature type="region of interest" description="Disordered" evidence="1">
    <location>
        <begin position="189"/>
        <end position="269"/>
    </location>
</feature>